<reference evidence="2 3" key="1">
    <citation type="submission" date="2023-12" db="EMBL/GenBank/DDBJ databases">
        <title>A high-quality genome assembly for Dillenia turbinata (Dilleniales).</title>
        <authorList>
            <person name="Chanderbali A."/>
        </authorList>
    </citation>
    <scope>NUCLEOTIDE SEQUENCE [LARGE SCALE GENOMIC DNA]</scope>
    <source>
        <strain evidence="2">LSX21</strain>
        <tissue evidence="2">Leaf</tissue>
    </source>
</reference>
<sequence length="251" mass="28935">MINNYGFAISYLLAKVLAKVFDSCLERYPHLYGSDGRIYACSAELGIGLTHEPGFHQLDLRGDIFGLLASHPLRPLESLYHADHADPIFPNMTAYKAFEQLFKAVNFDSSRILQQTIYGYHLYLPDVLPVQRTFTLEDKKRDDPLASFYTFNVRELHVDKCQRPTIFYMDSVSSSRDKIMSIYKRNLSEDCVPKRDSPWRLQEIRVFSKKLDLDIPQAPRRHCCDVLNTSAGAVMEIALRECGEDELVYMH</sequence>
<dbReference type="Proteomes" id="UP001370490">
    <property type="component" value="Unassembled WGS sequence"/>
</dbReference>
<evidence type="ECO:0000313" key="2">
    <source>
        <dbReference type="EMBL" id="KAK6919399.1"/>
    </source>
</evidence>
<dbReference type="InterPro" id="IPR006740">
    <property type="entry name" value="DUF604"/>
</dbReference>
<evidence type="ECO:0000256" key="1">
    <source>
        <dbReference type="SAM" id="SignalP"/>
    </source>
</evidence>
<accession>A0AAN8UUH7</accession>
<protein>
    <submittedName>
        <fullName evidence="2">Uncharacterized protein</fullName>
    </submittedName>
</protein>
<dbReference type="PANTHER" id="PTHR10811">
    <property type="entry name" value="FRINGE-RELATED"/>
    <property type="match status" value="1"/>
</dbReference>
<gene>
    <name evidence="2" type="ORF">RJ641_015303</name>
</gene>
<feature type="chain" id="PRO_5042882284" evidence="1">
    <location>
        <begin position="19"/>
        <end position="251"/>
    </location>
</feature>
<feature type="signal peptide" evidence="1">
    <location>
        <begin position="1"/>
        <end position="18"/>
    </location>
</feature>
<keyword evidence="1" id="KW-0732">Signal</keyword>
<keyword evidence="3" id="KW-1185">Reference proteome</keyword>
<name>A0AAN8UUH7_9MAGN</name>
<comment type="caution">
    <text evidence="2">The sequence shown here is derived from an EMBL/GenBank/DDBJ whole genome shotgun (WGS) entry which is preliminary data.</text>
</comment>
<dbReference type="EMBL" id="JBAMMX010000021">
    <property type="protein sequence ID" value="KAK6919399.1"/>
    <property type="molecule type" value="Genomic_DNA"/>
</dbReference>
<organism evidence="2 3">
    <name type="scientific">Dillenia turbinata</name>
    <dbReference type="NCBI Taxonomy" id="194707"/>
    <lineage>
        <taxon>Eukaryota</taxon>
        <taxon>Viridiplantae</taxon>
        <taxon>Streptophyta</taxon>
        <taxon>Embryophyta</taxon>
        <taxon>Tracheophyta</taxon>
        <taxon>Spermatophyta</taxon>
        <taxon>Magnoliopsida</taxon>
        <taxon>eudicotyledons</taxon>
        <taxon>Gunneridae</taxon>
        <taxon>Pentapetalae</taxon>
        <taxon>Dilleniales</taxon>
        <taxon>Dilleniaceae</taxon>
        <taxon>Dillenia</taxon>
    </lineage>
</organism>
<dbReference type="Gene3D" id="3.90.550.50">
    <property type="match status" value="1"/>
</dbReference>
<proteinExistence type="predicted"/>
<evidence type="ECO:0000313" key="3">
    <source>
        <dbReference type="Proteomes" id="UP001370490"/>
    </source>
</evidence>
<dbReference type="Pfam" id="PF04646">
    <property type="entry name" value="DUF604"/>
    <property type="match status" value="1"/>
</dbReference>
<dbReference type="AlphaFoldDB" id="A0AAN8UUH7"/>